<evidence type="ECO:0000256" key="13">
    <source>
        <dbReference type="SAM" id="SignalP"/>
    </source>
</evidence>
<keyword evidence="6" id="KW-0256">Endoplasmic reticulum</keyword>
<keyword evidence="5" id="KW-0874">Quinone</keyword>
<evidence type="ECO:0000256" key="12">
    <source>
        <dbReference type="SAM" id="Phobius"/>
    </source>
</evidence>
<feature type="signal peptide" evidence="13">
    <location>
        <begin position="1"/>
        <end position="25"/>
    </location>
</feature>
<dbReference type="STRING" id="38654.A0A3Q0FTI1"/>
<evidence type="ECO:0000256" key="2">
    <source>
        <dbReference type="ARBA" id="ARBA00006214"/>
    </source>
</evidence>
<dbReference type="InParanoid" id="A0A3Q0FTI1"/>
<proteinExistence type="inferred from homology"/>
<dbReference type="AlphaFoldDB" id="A0A3Q0FTI1"/>
<keyword evidence="4 12" id="KW-0812">Transmembrane</keyword>
<evidence type="ECO:0000259" key="14">
    <source>
        <dbReference type="SMART" id="SM00756"/>
    </source>
</evidence>
<keyword evidence="13" id="KW-0732">Signal</keyword>
<feature type="transmembrane region" description="Helical" evidence="12">
    <location>
        <begin position="30"/>
        <end position="49"/>
    </location>
</feature>
<evidence type="ECO:0000313" key="16">
    <source>
        <dbReference type="RefSeq" id="XP_025050931.1"/>
    </source>
</evidence>
<dbReference type="KEGG" id="asn:112548693"/>
<keyword evidence="9 12" id="KW-0472">Membrane</keyword>
<evidence type="ECO:0000313" key="15">
    <source>
        <dbReference type="Proteomes" id="UP000189705"/>
    </source>
</evidence>
<protein>
    <recommendedName>
        <fullName evidence="3">vitamin-K-epoxide reductase (warfarin-sensitive)</fullName>
        <ecNumber evidence="3">1.17.4.4</ecNumber>
    </recommendedName>
</protein>
<dbReference type="RefSeq" id="XP_025050931.1">
    <property type="nucleotide sequence ID" value="XM_025195146.1"/>
</dbReference>
<keyword evidence="8" id="KW-0560">Oxidoreductase</keyword>
<keyword evidence="7 12" id="KW-1133">Transmembrane helix</keyword>
<dbReference type="Pfam" id="PF07884">
    <property type="entry name" value="VKOR"/>
    <property type="match status" value="1"/>
</dbReference>
<dbReference type="SMART" id="SM00756">
    <property type="entry name" value="VKc"/>
    <property type="match status" value="1"/>
</dbReference>
<reference evidence="16" key="1">
    <citation type="submission" date="2025-08" db="UniProtKB">
        <authorList>
            <consortium name="RefSeq"/>
        </authorList>
    </citation>
    <scope>IDENTIFICATION</scope>
</reference>
<dbReference type="EC" id="1.17.4.4" evidence="3"/>
<evidence type="ECO:0000256" key="7">
    <source>
        <dbReference type="ARBA" id="ARBA00022989"/>
    </source>
</evidence>
<dbReference type="PANTHER" id="PTHR14519:SF8">
    <property type="entry name" value="VITAMIN K EPOXIDE REDUCTASE COMPLEX SUBUNIT 1"/>
    <property type="match status" value="1"/>
</dbReference>
<dbReference type="Gene3D" id="1.20.1440.130">
    <property type="entry name" value="VKOR domain"/>
    <property type="match status" value="1"/>
</dbReference>
<dbReference type="GO" id="GO:0005789">
    <property type="term" value="C:endoplasmic reticulum membrane"/>
    <property type="evidence" value="ECO:0007669"/>
    <property type="project" value="UniProtKB-SubCell"/>
</dbReference>
<name>A0A3Q0FTI1_ALLSI</name>
<feature type="transmembrane region" description="Helical" evidence="12">
    <location>
        <begin position="56"/>
        <end position="76"/>
    </location>
</feature>
<evidence type="ECO:0000256" key="11">
    <source>
        <dbReference type="ARBA" id="ARBA00023284"/>
    </source>
</evidence>
<evidence type="ECO:0000256" key="9">
    <source>
        <dbReference type="ARBA" id="ARBA00023136"/>
    </source>
</evidence>
<feature type="chain" id="PRO_5018264022" description="vitamin-K-epoxide reductase (warfarin-sensitive)" evidence="13">
    <location>
        <begin position="26"/>
        <end position="89"/>
    </location>
</feature>
<dbReference type="InterPro" id="IPR042406">
    <property type="entry name" value="VKORC1/VKORC1L1"/>
</dbReference>
<dbReference type="PANTHER" id="PTHR14519">
    <property type="entry name" value="VITAMIN K EPOXIDE REDUCTASE COMPLEX, SUBUNIT 1"/>
    <property type="match status" value="1"/>
</dbReference>
<gene>
    <name evidence="16" type="primary">VKORC1</name>
</gene>
<evidence type="ECO:0000256" key="5">
    <source>
        <dbReference type="ARBA" id="ARBA00022719"/>
    </source>
</evidence>
<keyword evidence="11" id="KW-0676">Redox-active center</keyword>
<evidence type="ECO:0000256" key="3">
    <source>
        <dbReference type="ARBA" id="ARBA00012278"/>
    </source>
</evidence>
<sequence>MWWRGLAALGLALSLYALHVERSRARDPRYRPACDLVAVLGSAYLGYILLRVLHDFCLVCITTYVINGALLVLNLLSPRPRPAAKPKGQ</sequence>
<feature type="domain" description="Vitamin K epoxide reductase" evidence="14">
    <location>
        <begin position="2"/>
        <end position="78"/>
    </location>
</feature>
<organism evidence="15 16">
    <name type="scientific">Alligator sinensis</name>
    <name type="common">Chinese alligator</name>
    <dbReference type="NCBI Taxonomy" id="38654"/>
    <lineage>
        <taxon>Eukaryota</taxon>
        <taxon>Metazoa</taxon>
        <taxon>Chordata</taxon>
        <taxon>Craniata</taxon>
        <taxon>Vertebrata</taxon>
        <taxon>Euteleostomi</taxon>
        <taxon>Archelosauria</taxon>
        <taxon>Archosauria</taxon>
        <taxon>Crocodylia</taxon>
        <taxon>Alligatoridae</taxon>
        <taxon>Alligatorinae</taxon>
        <taxon>Alligator</taxon>
    </lineage>
</organism>
<comment type="subcellular location">
    <subcellularLocation>
        <location evidence="1">Endoplasmic reticulum membrane</location>
        <topology evidence="1">Multi-pass membrane protein</topology>
    </subcellularLocation>
</comment>
<dbReference type="CTD" id="79001"/>
<dbReference type="InterPro" id="IPR012932">
    <property type="entry name" value="VKOR"/>
</dbReference>
<dbReference type="Proteomes" id="UP000189705">
    <property type="component" value="Unplaced"/>
</dbReference>
<keyword evidence="10" id="KW-1015">Disulfide bond</keyword>
<evidence type="ECO:0000256" key="10">
    <source>
        <dbReference type="ARBA" id="ARBA00023157"/>
    </source>
</evidence>
<dbReference type="GeneID" id="112548693"/>
<evidence type="ECO:0000256" key="4">
    <source>
        <dbReference type="ARBA" id="ARBA00022692"/>
    </source>
</evidence>
<evidence type="ECO:0000256" key="6">
    <source>
        <dbReference type="ARBA" id="ARBA00022824"/>
    </source>
</evidence>
<keyword evidence="15" id="KW-1185">Reference proteome</keyword>
<dbReference type="GO" id="GO:0047057">
    <property type="term" value="F:vitamin-K-epoxide reductase (warfarin-sensitive) activity"/>
    <property type="evidence" value="ECO:0007669"/>
    <property type="project" value="UniProtKB-EC"/>
</dbReference>
<comment type="similarity">
    <text evidence="2">Belongs to the VKOR family.</text>
</comment>
<evidence type="ECO:0000256" key="1">
    <source>
        <dbReference type="ARBA" id="ARBA00004477"/>
    </source>
</evidence>
<dbReference type="GO" id="GO:0042373">
    <property type="term" value="P:vitamin K metabolic process"/>
    <property type="evidence" value="ECO:0007669"/>
    <property type="project" value="InterPro"/>
</dbReference>
<dbReference type="GO" id="GO:0048038">
    <property type="term" value="F:quinone binding"/>
    <property type="evidence" value="ECO:0007669"/>
    <property type="project" value="UniProtKB-KW"/>
</dbReference>
<evidence type="ECO:0000256" key="8">
    <source>
        <dbReference type="ARBA" id="ARBA00023002"/>
    </source>
</evidence>
<accession>A0A3Q0FTI1</accession>
<dbReference type="InterPro" id="IPR038354">
    <property type="entry name" value="VKOR_sf"/>
</dbReference>